<feature type="domain" description="Ribose-phosphate pyrophosphokinase N-terminal" evidence="10">
    <location>
        <begin position="14"/>
        <end position="133"/>
    </location>
</feature>
<evidence type="ECO:0000313" key="11">
    <source>
        <dbReference type="EMBL" id="QHS94389.1"/>
    </source>
</evidence>
<dbReference type="GO" id="GO:0005737">
    <property type="term" value="C:cytoplasm"/>
    <property type="evidence" value="ECO:0007669"/>
    <property type="project" value="TreeGrafter"/>
</dbReference>
<dbReference type="GO" id="GO:0005524">
    <property type="term" value="F:ATP binding"/>
    <property type="evidence" value="ECO:0007669"/>
    <property type="project" value="UniProtKB-KW"/>
</dbReference>
<dbReference type="InterPro" id="IPR005946">
    <property type="entry name" value="Rib-P_diPkinase"/>
</dbReference>
<proteinExistence type="predicted"/>
<evidence type="ECO:0000256" key="1">
    <source>
        <dbReference type="ARBA" id="ARBA00013247"/>
    </source>
</evidence>
<dbReference type="AlphaFoldDB" id="A0A6C0BS38"/>
<dbReference type="SUPFAM" id="SSF53271">
    <property type="entry name" value="PRTase-like"/>
    <property type="match status" value="1"/>
</dbReference>
<sequence>MYICNLHSFFMSFKIFNGSTCGKLTDSICNLLDISKGDCTVERFADGEIKIKINEHVRDKVVFIIQSITSTKTNSVNDSLMELYLMIRTMKRASAQKVIVIIPYFGYSRQDRKTEPRVPISASDIAMMLETAGADRVVSLELHCGQIQGFFRDIPCDNIYTSCLLADALIKDQQLKNIDLSNMVVVSPDAGGVSRARSFKQMLSIAGVETDFAIIVKERDTHGQLNNMNLVGNVQQKDIIIVDDICDTAGTLLKAIDELKTYGANKIYACITHPVFSSTAIEKINNNKNIEKMYVTDTIEMKKQDEFNIIHQVSSAELISKVIHIFVNGGSLNSLFISELPIQTI</sequence>
<dbReference type="GO" id="GO:0004749">
    <property type="term" value="F:ribose phosphate diphosphokinase activity"/>
    <property type="evidence" value="ECO:0007669"/>
    <property type="project" value="UniProtKB-EC"/>
</dbReference>
<evidence type="ECO:0000256" key="3">
    <source>
        <dbReference type="ARBA" id="ARBA00022723"/>
    </source>
</evidence>
<dbReference type="GO" id="GO:0000287">
    <property type="term" value="F:magnesium ion binding"/>
    <property type="evidence" value="ECO:0007669"/>
    <property type="project" value="InterPro"/>
</dbReference>
<evidence type="ECO:0000256" key="9">
    <source>
        <dbReference type="ARBA" id="ARBA00049535"/>
    </source>
</evidence>
<evidence type="ECO:0000256" key="5">
    <source>
        <dbReference type="ARBA" id="ARBA00022741"/>
    </source>
</evidence>
<keyword evidence="7" id="KW-0067">ATP-binding</keyword>
<evidence type="ECO:0000256" key="4">
    <source>
        <dbReference type="ARBA" id="ARBA00022727"/>
    </source>
</evidence>
<keyword evidence="6" id="KW-0418">Kinase</keyword>
<name>A0A6C0BS38_9ZZZZ</name>
<accession>A0A6C0BS38</accession>
<dbReference type="EC" id="2.7.6.1" evidence="1"/>
<dbReference type="GO" id="GO:0002189">
    <property type="term" value="C:ribose phosphate diphosphokinase complex"/>
    <property type="evidence" value="ECO:0007669"/>
    <property type="project" value="TreeGrafter"/>
</dbReference>
<evidence type="ECO:0000259" key="10">
    <source>
        <dbReference type="Pfam" id="PF13793"/>
    </source>
</evidence>
<dbReference type="GO" id="GO:0016301">
    <property type="term" value="F:kinase activity"/>
    <property type="evidence" value="ECO:0007669"/>
    <property type="project" value="UniProtKB-KW"/>
</dbReference>
<keyword evidence="2" id="KW-0808">Transferase</keyword>
<evidence type="ECO:0000256" key="7">
    <source>
        <dbReference type="ARBA" id="ARBA00022840"/>
    </source>
</evidence>
<evidence type="ECO:0000256" key="8">
    <source>
        <dbReference type="ARBA" id="ARBA00022842"/>
    </source>
</evidence>
<dbReference type="NCBIfam" id="TIGR01251">
    <property type="entry name" value="ribP_PPkin"/>
    <property type="match status" value="1"/>
</dbReference>
<dbReference type="EMBL" id="MN739221">
    <property type="protein sequence ID" value="QHS94389.1"/>
    <property type="molecule type" value="Genomic_DNA"/>
</dbReference>
<reference evidence="11" key="1">
    <citation type="journal article" date="2020" name="Nature">
        <title>Giant virus diversity and host interactions through global metagenomics.</title>
        <authorList>
            <person name="Schulz F."/>
            <person name="Roux S."/>
            <person name="Paez-Espino D."/>
            <person name="Jungbluth S."/>
            <person name="Walsh D.A."/>
            <person name="Denef V.J."/>
            <person name="McMahon K.D."/>
            <person name="Konstantinidis K.T."/>
            <person name="Eloe-Fadrosh E.A."/>
            <person name="Kyrpides N.C."/>
            <person name="Woyke T."/>
        </authorList>
    </citation>
    <scope>NUCLEOTIDE SEQUENCE</scope>
    <source>
        <strain evidence="11">GVMAG-M-3300018416-26</strain>
    </source>
</reference>
<evidence type="ECO:0000256" key="6">
    <source>
        <dbReference type="ARBA" id="ARBA00022777"/>
    </source>
</evidence>
<evidence type="ECO:0000256" key="2">
    <source>
        <dbReference type="ARBA" id="ARBA00022679"/>
    </source>
</evidence>
<dbReference type="CDD" id="cd06223">
    <property type="entry name" value="PRTases_typeI"/>
    <property type="match status" value="1"/>
</dbReference>
<dbReference type="SMART" id="SM01400">
    <property type="entry name" value="Pribosyltran_N"/>
    <property type="match status" value="1"/>
</dbReference>
<dbReference type="InterPro" id="IPR029057">
    <property type="entry name" value="PRTase-like"/>
</dbReference>
<keyword evidence="8" id="KW-0460">Magnesium</keyword>
<keyword evidence="5" id="KW-0547">Nucleotide-binding</keyword>
<keyword evidence="3" id="KW-0479">Metal-binding</keyword>
<comment type="catalytic activity">
    <reaction evidence="9">
        <text>D-ribose 5-phosphate + ATP = 5-phospho-alpha-D-ribose 1-diphosphate + AMP + H(+)</text>
        <dbReference type="Rhea" id="RHEA:15609"/>
        <dbReference type="ChEBI" id="CHEBI:15378"/>
        <dbReference type="ChEBI" id="CHEBI:30616"/>
        <dbReference type="ChEBI" id="CHEBI:58017"/>
        <dbReference type="ChEBI" id="CHEBI:78346"/>
        <dbReference type="ChEBI" id="CHEBI:456215"/>
        <dbReference type="EC" id="2.7.6.1"/>
    </reaction>
</comment>
<dbReference type="Pfam" id="PF13793">
    <property type="entry name" value="Pribosyltran_N"/>
    <property type="match status" value="1"/>
</dbReference>
<dbReference type="InterPro" id="IPR000836">
    <property type="entry name" value="PRTase_dom"/>
</dbReference>
<keyword evidence="4" id="KW-0545">Nucleotide biosynthesis</keyword>
<dbReference type="NCBIfam" id="NF002320">
    <property type="entry name" value="PRK01259.1"/>
    <property type="match status" value="1"/>
</dbReference>
<protein>
    <recommendedName>
        <fullName evidence="1">ribose-phosphate diphosphokinase</fullName>
        <ecNumber evidence="1">2.7.6.1</ecNumber>
    </recommendedName>
</protein>
<organism evidence="11">
    <name type="scientific">viral metagenome</name>
    <dbReference type="NCBI Taxonomy" id="1070528"/>
    <lineage>
        <taxon>unclassified sequences</taxon>
        <taxon>metagenomes</taxon>
        <taxon>organismal metagenomes</taxon>
    </lineage>
</organism>
<dbReference type="PANTHER" id="PTHR10210:SF32">
    <property type="entry name" value="RIBOSE-PHOSPHATE PYROPHOSPHOKINASE 2"/>
    <property type="match status" value="1"/>
</dbReference>
<dbReference type="GO" id="GO:0006015">
    <property type="term" value="P:5-phosphoribose 1-diphosphate biosynthetic process"/>
    <property type="evidence" value="ECO:0007669"/>
    <property type="project" value="TreeGrafter"/>
</dbReference>
<dbReference type="Pfam" id="PF14572">
    <property type="entry name" value="Pribosyl_synth"/>
    <property type="match status" value="1"/>
</dbReference>
<dbReference type="GO" id="GO:0006164">
    <property type="term" value="P:purine nucleotide biosynthetic process"/>
    <property type="evidence" value="ECO:0007669"/>
    <property type="project" value="TreeGrafter"/>
</dbReference>
<dbReference type="InterPro" id="IPR029099">
    <property type="entry name" value="Pribosyltran_N"/>
</dbReference>
<dbReference type="FunFam" id="3.40.50.2020:FF:000007">
    <property type="entry name" value="Ribose-phosphate pyrophosphokinase"/>
    <property type="match status" value="1"/>
</dbReference>
<dbReference type="Gene3D" id="3.40.50.2020">
    <property type="match status" value="2"/>
</dbReference>
<dbReference type="PANTHER" id="PTHR10210">
    <property type="entry name" value="RIBOSE-PHOSPHATE DIPHOSPHOKINASE FAMILY MEMBER"/>
    <property type="match status" value="1"/>
</dbReference>